<dbReference type="InterPro" id="IPR001623">
    <property type="entry name" value="DnaJ_domain"/>
</dbReference>
<proteinExistence type="predicted"/>
<dbReference type="PROSITE" id="PS50076">
    <property type="entry name" value="DNAJ_2"/>
    <property type="match status" value="1"/>
</dbReference>
<dbReference type="AlphaFoldDB" id="A0AAD8YC25"/>
<evidence type="ECO:0000313" key="2">
    <source>
        <dbReference type="EMBL" id="KAK1742804.1"/>
    </source>
</evidence>
<evidence type="ECO:0000259" key="1">
    <source>
        <dbReference type="PROSITE" id="PS50076"/>
    </source>
</evidence>
<dbReference type="Pfam" id="PF00226">
    <property type="entry name" value="DnaJ"/>
    <property type="match status" value="1"/>
</dbReference>
<name>A0AAD8YC25_9STRA</name>
<comment type="caution">
    <text evidence="2">The sequence shown here is derived from an EMBL/GenBank/DDBJ whole genome shotgun (WGS) entry which is preliminary data.</text>
</comment>
<feature type="domain" description="J" evidence="1">
    <location>
        <begin position="2"/>
        <end position="70"/>
    </location>
</feature>
<sequence length="130" mass="14597">MKCCVDLGVGPSATQKEIKSAYREKAKLFHPDKPGGSAEMFRKIKDAQDELLASKRFKSCGRPQAFDGVLNGLGEHLRALSKQFMQEQRYDMAESLLFQLPALKELDNLVQPKLKSKEVQASVREIIKGM</sequence>
<dbReference type="InterPro" id="IPR036869">
    <property type="entry name" value="J_dom_sf"/>
</dbReference>
<organism evidence="2 3">
    <name type="scientific">Skeletonema marinoi</name>
    <dbReference type="NCBI Taxonomy" id="267567"/>
    <lineage>
        <taxon>Eukaryota</taxon>
        <taxon>Sar</taxon>
        <taxon>Stramenopiles</taxon>
        <taxon>Ochrophyta</taxon>
        <taxon>Bacillariophyta</taxon>
        <taxon>Coscinodiscophyceae</taxon>
        <taxon>Thalassiosirophycidae</taxon>
        <taxon>Thalassiosirales</taxon>
        <taxon>Skeletonemataceae</taxon>
        <taxon>Skeletonema</taxon>
        <taxon>Skeletonema marinoi-dohrnii complex</taxon>
    </lineage>
</organism>
<dbReference type="SMART" id="SM00271">
    <property type="entry name" value="DnaJ"/>
    <property type="match status" value="1"/>
</dbReference>
<reference evidence="2" key="1">
    <citation type="submission" date="2023-06" db="EMBL/GenBank/DDBJ databases">
        <title>Survivors Of The Sea: Transcriptome response of Skeletonema marinoi to long-term dormancy.</title>
        <authorList>
            <person name="Pinder M.I.M."/>
            <person name="Kourtchenko O."/>
            <person name="Robertson E.K."/>
            <person name="Larsson T."/>
            <person name="Maumus F."/>
            <person name="Osuna-Cruz C.M."/>
            <person name="Vancaester E."/>
            <person name="Stenow R."/>
            <person name="Vandepoele K."/>
            <person name="Ploug H."/>
            <person name="Bruchert V."/>
            <person name="Godhe A."/>
            <person name="Topel M."/>
        </authorList>
    </citation>
    <scope>NUCLEOTIDE SEQUENCE</scope>
    <source>
        <strain evidence="2">R05AC</strain>
    </source>
</reference>
<dbReference type="SUPFAM" id="SSF46565">
    <property type="entry name" value="Chaperone J-domain"/>
    <property type="match status" value="1"/>
</dbReference>
<keyword evidence="3" id="KW-1185">Reference proteome</keyword>
<protein>
    <recommendedName>
        <fullName evidence="1">J domain-containing protein</fullName>
    </recommendedName>
</protein>
<dbReference type="EMBL" id="JATAAI010000010">
    <property type="protein sequence ID" value="KAK1742804.1"/>
    <property type="molecule type" value="Genomic_DNA"/>
</dbReference>
<dbReference type="Proteomes" id="UP001224775">
    <property type="component" value="Unassembled WGS sequence"/>
</dbReference>
<dbReference type="Gene3D" id="1.10.287.110">
    <property type="entry name" value="DnaJ domain"/>
    <property type="match status" value="1"/>
</dbReference>
<accession>A0AAD8YC25</accession>
<gene>
    <name evidence="2" type="ORF">QTG54_006401</name>
</gene>
<evidence type="ECO:0000313" key="3">
    <source>
        <dbReference type="Proteomes" id="UP001224775"/>
    </source>
</evidence>
<dbReference type="CDD" id="cd06257">
    <property type="entry name" value="DnaJ"/>
    <property type="match status" value="1"/>
</dbReference>